<feature type="transmembrane region" description="Helical" evidence="1">
    <location>
        <begin position="20"/>
        <end position="40"/>
    </location>
</feature>
<comment type="caution">
    <text evidence="2">The sequence shown here is derived from an EMBL/GenBank/DDBJ whole genome shotgun (WGS) entry which is preliminary data.</text>
</comment>
<proteinExistence type="predicted"/>
<keyword evidence="1" id="KW-0812">Transmembrane</keyword>
<evidence type="ECO:0000313" key="2">
    <source>
        <dbReference type="EMBL" id="KAK9110612.1"/>
    </source>
</evidence>
<accession>A0AAP0I8F5</accession>
<evidence type="ECO:0000256" key="1">
    <source>
        <dbReference type="SAM" id="Phobius"/>
    </source>
</evidence>
<reference evidence="2 3" key="1">
    <citation type="submission" date="2024-01" db="EMBL/GenBank/DDBJ databases">
        <title>Genome assemblies of Stephania.</title>
        <authorList>
            <person name="Yang L."/>
        </authorList>
    </citation>
    <scope>NUCLEOTIDE SEQUENCE [LARGE SCALE GENOMIC DNA]</scope>
    <source>
        <strain evidence="2">QJT</strain>
        <tissue evidence="2">Leaf</tissue>
    </source>
</reference>
<keyword evidence="1" id="KW-0472">Membrane</keyword>
<sequence>MKTPMMIVDNHDSKSSFDHLFFFFFLKKIIYVCNVLVKYFDETFFSEFL</sequence>
<protein>
    <submittedName>
        <fullName evidence="2">Uncharacterized protein</fullName>
    </submittedName>
</protein>
<evidence type="ECO:0000313" key="3">
    <source>
        <dbReference type="Proteomes" id="UP001417504"/>
    </source>
</evidence>
<keyword evidence="3" id="KW-1185">Reference proteome</keyword>
<dbReference type="EMBL" id="JBBNAE010000007">
    <property type="protein sequence ID" value="KAK9110612.1"/>
    <property type="molecule type" value="Genomic_DNA"/>
</dbReference>
<dbReference type="Proteomes" id="UP001417504">
    <property type="component" value="Unassembled WGS sequence"/>
</dbReference>
<organism evidence="2 3">
    <name type="scientific">Stephania japonica</name>
    <dbReference type="NCBI Taxonomy" id="461633"/>
    <lineage>
        <taxon>Eukaryota</taxon>
        <taxon>Viridiplantae</taxon>
        <taxon>Streptophyta</taxon>
        <taxon>Embryophyta</taxon>
        <taxon>Tracheophyta</taxon>
        <taxon>Spermatophyta</taxon>
        <taxon>Magnoliopsida</taxon>
        <taxon>Ranunculales</taxon>
        <taxon>Menispermaceae</taxon>
        <taxon>Menispermoideae</taxon>
        <taxon>Cissampelideae</taxon>
        <taxon>Stephania</taxon>
    </lineage>
</organism>
<name>A0AAP0I8F5_9MAGN</name>
<keyword evidence="1" id="KW-1133">Transmembrane helix</keyword>
<gene>
    <name evidence="2" type="ORF">Sjap_018672</name>
</gene>
<dbReference type="AlphaFoldDB" id="A0AAP0I8F5"/>